<sequence length="45" mass="5276">LLLITLPCAVFLMSMLSLHRSGTQRIQKWIDDHLCHCPSRNRNTR</sequence>
<feature type="chain" id="PRO_5006873413" evidence="1">
    <location>
        <begin position="24"/>
        <end position="45"/>
    </location>
</feature>
<gene>
    <name evidence="2" type="ORF">T03_7221</name>
</gene>
<keyword evidence="1" id="KW-0732">Signal</keyword>
<comment type="caution">
    <text evidence="2">The sequence shown here is derived from an EMBL/GenBank/DDBJ whole genome shotgun (WGS) entry which is preliminary data.</text>
</comment>
<dbReference type="Proteomes" id="UP000054653">
    <property type="component" value="Unassembled WGS sequence"/>
</dbReference>
<accession>A0A0V0YSW6</accession>
<evidence type="ECO:0000313" key="2">
    <source>
        <dbReference type="EMBL" id="KRY03229.1"/>
    </source>
</evidence>
<reference evidence="2 3" key="1">
    <citation type="submission" date="2015-01" db="EMBL/GenBank/DDBJ databases">
        <title>Evolution of Trichinella species and genotypes.</title>
        <authorList>
            <person name="Korhonen P.K."/>
            <person name="Edoardo P."/>
            <person name="Giuseppe L.R."/>
            <person name="Gasser R.B."/>
        </authorList>
    </citation>
    <scope>NUCLEOTIDE SEQUENCE [LARGE SCALE GENOMIC DNA]</scope>
    <source>
        <strain evidence="2">ISS120</strain>
    </source>
</reference>
<feature type="signal peptide" evidence="1">
    <location>
        <begin position="1"/>
        <end position="23"/>
    </location>
</feature>
<feature type="non-terminal residue" evidence="2">
    <location>
        <position position="1"/>
    </location>
</feature>
<proteinExistence type="predicted"/>
<evidence type="ECO:0000256" key="1">
    <source>
        <dbReference type="SAM" id="SignalP"/>
    </source>
</evidence>
<organism evidence="2 3">
    <name type="scientific">Trichinella britovi</name>
    <name type="common">Parasitic roundworm</name>
    <dbReference type="NCBI Taxonomy" id="45882"/>
    <lineage>
        <taxon>Eukaryota</taxon>
        <taxon>Metazoa</taxon>
        <taxon>Ecdysozoa</taxon>
        <taxon>Nematoda</taxon>
        <taxon>Enoplea</taxon>
        <taxon>Dorylaimia</taxon>
        <taxon>Trichinellida</taxon>
        <taxon>Trichinellidae</taxon>
        <taxon>Trichinella</taxon>
    </lineage>
</organism>
<dbReference type="AlphaFoldDB" id="A0A0V0YSW6"/>
<protein>
    <submittedName>
        <fullName evidence="2">Uncharacterized protein</fullName>
    </submittedName>
</protein>
<keyword evidence="3" id="KW-1185">Reference proteome</keyword>
<evidence type="ECO:0000313" key="3">
    <source>
        <dbReference type="Proteomes" id="UP000054653"/>
    </source>
</evidence>
<name>A0A0V0YSW6_TRIBR</name>
<dbReference type="EMBL" id="JYDI01006710">
    <property type="protein sequence ID" value="KRY03229.1"/>
    <property type="molecule type" value="Genomic_DNA"/>
</dbReference>